<organism evidence="2 3">
    <name type="scientific">Plakobranchus ocellatus</name>
    <dbReference type="NCBI Taxonomy" id="259542"/>
    <lineage>
        <taxon>Eukaryota</taxon>
        <taxon>Metazoa</taxon>
        <taxon>Spiralia</taxon>
        <taxon>Lophotrochozoa</taxon>
        <taxon>Mollusca</taxon>
        <taxon>Gastropoda</taxon>
        <taxon>Heterobranchia</taxon>
        <taxon>Euthyneura</taxon>
        <taxon>Panpulmonata</taxon>
        <taxon>Sacoglossa</taxon>
        <taxon>Placobranchoidea</taxon>
        <taxon>Plakobranchidae</taxon>
        <taxon>Plakobranchus</taxon>
    </lineage>
</organism>
<evidence type="ECO:0000313" key="2">
    <source>
        <dbReference type="EMBL" id="GFO37734.1"/>
    </source>
</evidence>
<feature type="chain" id="PRO_5043517453" description="G-protein coupled receptors family 1 profile domain-containing protein" evidence="1">
    <location>
        <begin position="22"/>
        <end position="120"/>
    </location>
</feature>
<reference evidence="2 3" key="1">
    <citation type="journal article" date="2021" name="Elife">
        <title>Chloroplast acquisition without the gene transfer in kleptoplastic sea slugs, Plakobranchus ocellatus.</title>
        <authorList>
            <person name="Maeda T."/>
            <person name="Takahashi S."/>
            <person name="Yoshida T."/>
            <person name="Shimamura S."/>
            <person name="Takaki Y."/>
            <person name="Nagai Y."/>
            <person name="Toyoda A."/>
            <person name="Suzuki Y."/>
            <person name="Arimoto A."/>
            <person name="Ishii H."/>
            <person name="Satoh N."/>
            <person name="Nishiyama T."/>
            <person name="Hasebe M."/>
            <person name="Maruyama T."/>
            <person name="Minagawa J."/>
            <person name="Obokata J."/>
            <person name="Shigenobu S."/>
        </authorList>
    </citation>
    <scope>NUCLEOTIDE SEQUENCE [LARGE SCALE GENOMIC DNA]</scope>
</reference>
<gene>
    <name evidence="2" type="ORF">PoB_006423900</name>
</gene>
<accession>A0AAV4D0K4</accession>
<evidence type="ECO:0000313" key="3">
    <source>
        <dbReference type="Proteomes" id="UP000735302"/>
    </source>
</evidence>
<feature type="signal peptide" evidence="1">
    <location>
        <begin position="1"/>
        <end position="21"/>
    </location>
</feature>
<name>A0AAV4D0K4_9GAST</name>
<evidence type="ECO:0008006" key="4">
    <source>
        <dbReference type="Google" id="ProtNLM"/>
    </source>
</evidence>
<dbReference type="EMBL" id="BLXT01007302">
    <property type="protein sequence ID" value="GFO37734.1"/>
    <property type="molecule type" value="Genomic_DNA"/>
</dbReference>
<dbReference type="AlphaFoldDB" id="A0AAV4D0K4"/>
<protein>
    <recommendedName>
        <fullName evidence="4">G-protein coupled receptors family 1 profile domain-containing protein</fullName>
    </recommendedName>
</protein>
<dbReference type="Proteomes" id="UP000735302">
    <property type="component" value="Unassembled WGS sequence"/>
</dbReference>
<evidence type="ECO:0000256" key="1">
    <source>
        <dbReference type="SAM" id="SignalP"/>
    </source>
</evidence>
<keyword evidence="1" id="KW-0732">Signal</keyword>
<comment type="caution">
    <text evidence="2">The sequence shown here is derived from an EMBL/GenBank/DDBJ whole genome shotgun (WGS) entry which is preliminary data.</text>
</comment>
<keyword evidence="3" id="KW-1185">Reference proteome</keyword>
<proteinExistence type="predicted"/>
<sequence>MLFDILMLVNILHASPQSVCSLTFGCLSAFSMLPYSQYAARHFDDCQHPPWFPTVSMLPDILMLVNILHASLHSPTLYKLPTPSLLYRPCSLYRPCISTPLMLPTLTMILYIDYDPVYRP</sequence>